<comment type="catalytic activity">
    <reaction evidence="1">
        <text>Hydrolysis of (1-&gt;4)-beta-linkages between N-acetylmuramic acid and N-acetyl-D-glucosamine residues in a peptidoglycan and between N-acetyl-D-glucosamine residues in chitodextrins.</text>
        <dbReference type="EC" id="3.2.1.17"/>
    </reaction>
</comment>
<feature type="disulfide bond" evidence="10">
    <location>
        <begin position="32"/>
        <end position="38"/>
    </location>
</feature>
<evidence type="ECO:0000256" key="11">
    <source>
        <dbReference type="SAM" id="SignalP"/>
    </source>
</evidence>
<evidence type="ECO:0000256" key="5">
    <source>
        <dbReference type="ARBA" id="ARBA00022801"/>
    </source>
</evidence>
<evidence type="ECO:0000256" key="7">
    <source>
        <dbReference type="ARBA" id="ARBA00023157"/>
    </source>
</evidence>
<dbReference type="GO" id="GO:0042742">
    <property type="term" value="P:defense response to bacterium"/>
    <property type="evidence" value="ECO:0007669"/>
    <property type="project" value="UniProtKB-KW"/>
</dbReference>
<dbReference type="InterPro" id="IPR023346">
    <property type="entry name" value="Lysozyme-like_dom_sf"/>
</dbReference>
<evidence type="ECO:0000256" key="2">
    <source>
        <dbReference type="ARBA" id="ARBA00012732"/>
    </source>
</evidence>
<keyword evidence="3" id="KW-0929">Antimicrobial</keyword>
<sequence length="144" mass="16518">MKTTLWFVAVLFACVWHGGNSTTYDECLDCICKVESTCRMPSPLCHWDVGSDSCGPYQIKYAYWQDAQLHGGNLMGDWRTCARSFRCSRRAVRGYMDRYATRARLGRQPTCQDYARIHNGGPNGYMYDSTLSYWRLVQACLPAK</sequence>
<accession>C3YM12</accession>
<dbReference type="CDD" id="cd16890">
    <property type="entry name" value="lyz_i"/>
    <property type="match status" value="1"/>
</dbReference>
<keyword evidence="6" id="KW-0044">Antibiotic</keyword>
<dbReference type="PROSITE" id="PS51909">
    <property type="entry name" value="LYSOZYME_I"/>
    <property type="match status" value="1"/>
</dbReference>
<dbReference type="SUPFAM" id="SSF53955">
    <property type="entry name" value="Lysozyme-like"/>
    <property type="match status" value="1"/>
</dbReference>
<evidence type="ECO:0000313" key="12">
    <source>
        <dbReference type="EMBL" id="EEN58606.1"/>
    </source>
</evidence>
<dbReference type="GO" id="GO:0003796">
    <property type="term" value="F:lysozyme activity"/>
    <property type="evidence" value="ECO:0007669"/>
    <property type="project" value="UniProtKB-EC"/>
</dbReference>
<dbReference type="PANTHER" id="PTHR11195:SF13">
    <property type="entry name" value="INVERTEBRATE-TYPE LYSOZYME 2-RELATED"/>
    <property type="match status" value="1"/>
</dbReference>
<dbReference type="InterPro" id="IPR008597">
    <property type="entry name" value="Invert_lysozyme"/>
</dbReference>
<evidence type="ECO:0000256" key="4">
    <source>
        <dbReference type="ARBA" id="ARBA00022638"/>
    </source>
</evidence>
<proteinExistence type="predicted"/>
<evidence type="ECO:0000256" key="1">
    <source>
        <dbReference type="ARBA" id="ARBA00000632"/>
    </source>
</evidence>
<reference evidence="12" key="1">
    <citation type="journal article" date="2008" name="Nature">
        <title>The amphioxus genome and the evolution of the chordate karyotype.</title>
        <authorList>
            <consortium name="US DOE Joint Genome Institute (JGI-PGF)"/>
            <person name="Putnam N.H."/>
            <person name="Butts T."/>
            <person name="Ferrier D.E.K."/>
            <person name="Furlong R.F."/>
            <person name="Hellsten U."/>
            <person name="Kawashima T."/>
            <person name="Robinson-Rechavi M."/>
            <person name="Shoguchi E."/>
            <person name="Terry A."/>
            <person name="Yu J.-K."/>
            <person name="Benito-Gutierrez E.L."/>
            <person name="Dubchak I."/>
            <person name="Garcia-Fernandez J."/>
            <person name="Gibson-Brown J.J."/>
            <person name="Grigoriev I.V."/>
            <person name="Horton A.C."/>
            <person name="de Jong P.J."/>
            <person name="Jurka J."/>
            <person name="Kapitonov V.V."/>
            <person name="Kohara Y."/>
            <person name="Kuroki Y."/>
            <person name="Lindquist E."/>
            <person name="Lucas S."/>
            <person name="Osoegawa K."/>
            <person name="Pennacchio L.A."/>
            <person name="Salamov A.A."/>
            <person name="Satou Y."/>
            <person name="Sauka-Spengler T."/>
            <person name="Schmutz J."/>
            <person name="Shin-I T."/>
            <person name="Toyoda A."/>
            <person name="Bronner-Fraser M."/>
            <person name="Fujiyama A."/>
            <person name="Holland L.Z."/>
            <person name="Holland P.W.H."/>
            <person name="Satoh N."/>
            <person name="Rokhsar D.S."/>
        </authorList>
    </citation>
    <scope>NUCLEOTIDE SEQUENCE [LARGE SCALE GENOMIC DNA]</scope>
    <source>
        <strain evidence="12">S238N-H82</strain>
        <tissue evidence="12">Testes</tissue>
    </source>
</reference>
<dbReference type="FunFam" id="1.10.530.10:FF:000023">
    <property type="entry name" value="Invertebrate-type lysozyme"/>
    <property type="match status" value="1"/>
</dbReference>
<dbReference type="PANTHER" id="PTHR11195">
    <property type="entry name" value="DESTABILASE-RELATED"/>
    <property type="match status" value="1"/>
</dbReference>
<keyword evidence="4" id="KW-0081">Bacteriolytic enzyme</keyword>
<keyword evidence="8" id="KW-0326">Glycosidase</keyword>
<feature type="chain" id="PRO_5002935403" description="lysozyme" evidence="11">
    <location>
        <begin position="22"/>
        <end position="144"/>
    </location>
</feature>
<feature type="disulfide bond" evidence="10">
    <location>
        <begin position="81"/>
        <end position="87"/>
    </location>
</feature>
<dbReference type="GO" id="GO:0031640">
    <property type="term" value="P:killing of cells of another organism"/>
    <property type="evidence" value="ECO:0007669"/>
    <property type="project" value="UniProtKB-KW"/>
</dbReference>
<dbReference type="InParanoid" id="C3YM12"/>
<keyword evidence="11" id="KW-0732">Signal</keyword>
<keyword evidence="5" id="KW-0378">Hydrolase</keyword>
<feature type="disulfide bond" evidence="10">
    <location>
        <begin position="45"/>
        <end position="54"/>
    </location>
</feature>
<dbReference type="EMBL" id="GG666529">
    <property type="protein sequence ID" value="EEN58606.1"/>
    <property type="molecule type" value="Genomic_DNA"/>
</dbReference>
<evidence type="ECO:0000256" key="6">
    <source>
        <dbReference type="ARBA" id="ARBA00023022"/>
    </source>
</evidence>
<feature type="signal peptide" evidence="11">
    <location>
        <begin position="1"/>
        <end position="21"/>
    </location>
</feature>
<feature type="active site" description="Proton donor" evidence="9">
    <location>
        <position position="35"/>
    </location>
</feature>
<gene>
    <name evidence="12" type="ORF">BRAFLDRAFT_81868</name>
</gene>
<name>C3YM12_BRAFL</name>
<feature type="disulfide bond" evidence="10">
    <location>
        <begin position="27"/>
        <end position="111"/>
    </location>
</feature>
<evidence type="ECO:0000256" key="8">
    <source>
        <dbReference type="ARBA" id="ARBA00023295"/>
    </source>
</evidence>
<keyword evidence="7 10" id="KW-1015">Disulfide bond</keyword>
<dbReference type="Pfam" id="PF05497">
    <property type="entry name" value="Destabilase"/>
    <property type="match status" value="1"/>
</dbReference>
<feature type="active site" description="Nucleophile" evidence="9">
    <location>
        <position position="48"/>
    </location>
</feature>
<organism>
    <name type="scientific">Branchiostoma floridae</name>
    <name type="common">Florida lancelet</name>
    <name type="synonym">Amphioxus</name>
    <dbReference type="NCBI Taxonomy" id="7739"/>
    <lineage>
        <taxon>Eukaryota</taxon>
        <taxon>Metazoa</taxon>
        <taxon>Chordata</taxon>
        <taxon>Cephalochordata</taxon>
        <taxon>Leptocardii</taxon>
        <taxon>Amphioxiformes</taxon>
        <taxon>Branchiostomatidae</taxon>
        <taxon>Branchiostoma</taxon>
    </lineage>
</organism>
<protein>
    <recommendedName>
        <fullName evidence="2">lysozyme</fullName>
        <ecNumber evidence="2">3.2.1.17</ecNumber>
    </recommendedName>
</protein>
<dbReference type="AlphaFoldDB" id="C3YM12"/>
<evidence type="ECO:0000256" key="9">
    <source>
        <dbReference type="PIRSR" id="PIRSR608597-1"/>
    </source>
</evidence>
<evidence type="ECO:0000256" key="3">
    <source>
        <dbReference type="ARBA" id="ARBA00022529"/>
    </source>
</evidence>
<evidence type="ECO:0000256" key="10">
    <source>
        <dbReference type="PIRSR" id="PIRSR608597-3"/>
    </source>
</evidence>
<dbReference type="Gene3D" id="1.10.530.10">
    <property type="match status" value="1"/>
</dbReference>
<dbReference type="EC" id="3.2.1.17" evidence="2"/>